<dbReference type="Proteomes" id="UP000234275">
    <property type="component" value="Unassembled WGS sequence"/>
</dbReference>
<sequence>MSPELGNRKSSGDVVQGGALLILEYLRKQNRPYSANDVSMNLQNGVTKAYASKALKELHHSKKIAGRTSGKQTIYHALQEGPDDAMSGTMAVTDKETQELRQQLDRLKEDEKRAHAELLALSTRPLLCELRRDIDQLEKEIESTLTHLSRNGELDSGGMPQESLADVSRDWRLWQRHANTRRRICFDLWQRCSEDIPGDMSRDELWVRIISPASNSMGTLTQARRNP</sequence>
<dbReference type="PANTHER" id="PTHR15938">
    <property type="entry name" value="TBP-1 INTERACTING PROTEIN"/>
    <property type="match status" value="1"/>
</dbReference>
<evidence type="ECO:0000313" key="8">
    <source>
        <dbReference type="EMBL" id="PLB51740.1"/>
    </source>
</evidence>
<reference evidence="8 9" key="1">
    <citation type="submission" date="2016-12" db="EMBL/GenBank/DDBJ databases">
        <title>The genomes of Aspergillus section Nigri reveals drivers in fungal speciation.</title>
        <authorList>
            <consortium name="DOE Joint Genome Institute"/>
            <person name="Vesth T.C."/>
            <person name="Nybo J."/>
            <person name="Theobald S."/>
            <person name="Brandl J."/>
            <person name="Frisvad J.C."/>
            <person name="Nielsen K.F."/>
            <person name="Lyhne E.K."/>
            <person name="Kogle M.E."/>
            <person name="Kuo A."/>
            <person name="Riley R."/>
            <person name="Clum A."/>
            <person name="Nolan M."/>
            <person name="Lipzen A."/>
            <person name="Salamov A."/>
            <person name="Henrissat B."/>
            <person name="Wiebenga A."/>
            <person name="De Vries R.P."/>
            <person name="Grigoriev I.V."/>
            <person name="Mortensen U.H."/>
            <person name="Andersen M.R."/>
            <person name="Baker S.E."/>
        </authorList>
    </citation>
    <scope>NUCLEOTIDE SEQUENCE [LARGE SCALE GENOMIC DNA]</scope>
    <source>
        <strain evidence="8 9">IBT 23096</strain>
    </source>
</reference>
<dbReference type="InterPro" id="IPR010776">
    <property type="entry name" value="Hop2_WH_dom"/>
</dbReference>
<evidence type="ECO:0000256" key="1">
    <source>
        <dbReference type="ARBA" id="ARBA00004123"/>
    </source>
</evidence>
<evidence type="ECO:0000256" key="6">
    <source>
        <dbReference type="SAM" id="Coils"/>
    </source>
</evidence>
<name>A0A2I2GFU4_9EURO</name>
<dbReference type="AlphaFoldDB" id="A0A2I2GFU4"/>
<gene>
    <name evidence="8" type="ORF">P170DRAFT_85221</name>
</gene>
<dbReference type="GO" id="GO:0120230">
    <property type="term" value="F:recombinase activator activity"/>
    <property type="evidence" value="ECO:0007669"/>
    <property type="project" value="TreeGrafter"/>
</dbReference>
<dbReference type="EMBL" id="MSFO01000002">
    <property type="protein sequence ID" value="PLB51740.1"/>
    <property type="molecule type" value="Genomic_DNA"/>
</dbReference>
<feature type="domain" description="Homologous-pairing protein 2 winged helix" evidence="7">
    <location>
        <begin position="21"/>
        <end position="76"/>
    </location>
</feature>
<dbReference type="GO" id="GO:0007129">
    <property type="term" value="P:homologous chromosome pairing at meiosis"/>
    <property type="evidence" value="ECO:0007669"/>
    <property type="project" value="TreeGrafter"/>
</dbReference>
<dbReference type="GO" id="GO:0003690">
    <property type="term" value="F:double-stranded DNA binding"/>
    <property type="evidence" value="ECO:0007669"/>
    <property type="project" value="TreeGrafter"/>
</dbReference>
<keyword evidence="4" id="KW-0539">Nucleus</keyword>
<proteinExistence type="inferred from homology"/>
<dbReference type="Gene3D" id="1.10.10.10">
    <property type="entry name" value="Winged helix-like DNA-binding domain superfamily/Winged helix DNA-binding domain"/>
    <property type="match status" value="1"/>
</dbReference>
<protein>
    <submittedName>
        <fullName evidence="8">TBPIP-domain-containing protein</fullName>
    </submittedName>
</protein>
<keyword evidence="9" id="KW-1185">Reference proteome</keyword>
<dbReference type="GO" id="GO:0000709">
    <property type="term" value="P:meiotic joint molecule formation"/>
    <property type="evidence" value="ECO:0007669"/>
    <property type="project" value="TreeGrafter"/>
</dbReference>
<dbReference type="GO" id="GO:0000794">
    <property type="term" value="C:condensed nuclear chromosome"/>
    <property type="evidence" value="ECO:0007669"/>
    <property type="project" value="TreeGrafter"/>
</dbReference>
<evidence type="ECO:0000256" key="3">
    <source>
        <dbReference type="ARBA" id="ARBA00023172"/>
    </source>
</evidence>
<feature type="coiled-coil region" evidence="6">
    <location>
        <begin position="90"/>
        <end position="124"/>
    </location>
</feature>
<organism evidence="8 9">
    <name type="scientific">Aspergillus steynii IBT 23096</name>
    <dbReference type="NCBI Taxonomy" id="1392250"/>
    <lineage>
        <taxon>Eukaryota</taxon>
        <taxon>Fungi</taxon>
        <taxon>Dikarya</taxon>
        <taxon>Ascomycota</taxon>
        <taxon>Pezizomycotina</taxon>
        <taxon>Eurotiomycetes</taxon>
        <taxon>Eurotiomycetidae</taxon>
        <taxon>Eurotiales</taxon>
        <taxon>Aspergillaceae</taxon>
        <taxon>Aspergillus</taxon>
        <taxon>Aspergillus subgen. Circumdati</taxon>
    </lineage>
</organism>
<dbReference type="GO" id="GO:0010774">
    <property type="term" value="P:meiotic strand invasion involved in reciprocal meiotic recombination"/>
    <property type="evidence" value="ECO:0007669"/>
    <property type="project" value="TreeGrafter"/>
</dbReference>
<dbReference type="RefSeq" id="XP_024707042.1">
    <property type="nucleotide sequence ID" value="XM_024855415.1"/>
</dbReference>
<evidence type="ECO:0000256" key="5">
    <source>
        <dbReference type="ARBA" id="ARBA00023254"/>
    </source>
</evidence>
<evidence type="ECO:0000256" key="4">
    <source>
        <dbReference type="ARBA" id="ARBA00023242"/>
    </source>
</evidence>
<comment type="similarity">
    <text evidence="2">Belongs to the HOP2 family.</text>
</comment>
<dbReference type="Pfam" id="PF07106">
    <property type="entry name" value="WHD_TBPIP"/>
    <property type="match status" value="1"/>
</dbReference>
<evidence type="ECO:0000256" key="2">
    <source>
        <dbReference type="ARBA" id="ARBA00007922"/>
    </source>
</evidence>
<dbReference type="InterPro" id="IPR036388">
    <property type="entry name" value="WH-like_DNA-bd_sf"/>
</dbReference>
<dbReference type="GO" id="GO:0120231">
    <property type="term" value="C:DNA recombinase auxiliary factor complex"/>
    <property type="evidence" value="ECO:0007669"/>
    <property type="project" value="TreeGrafter"/>
</dbReference>
<accession>A0A2I2GFU4</accession>
<evidence type="ECO:0000259" key="7">
    <source>
        <dbReference type="Pfam" id="PF07106"/>
    </source>
</evidence>
<keyword evidence="5" id="KW-0469">Meiosis</keyword>
<dbReference type="VEuPathDB" id="FungiDB:P170DRAFT_85221"/>
<dbReference type="GeneID" id="36563122"/>
<comment type="subcellular location">
    <subcellularLocation>
        <location evidence="1">Nucleus</location>
    </subcellularLocation>
</comment>
<dbReference type="STRING" id="1392250.A0A2I2GFU4"/>
<dbReference type="PANTHER" id="PTHR15938:SF0">
    <property type="entry name" value="HOMOLOGOUS-PAIRING PROTEIN 2 HOMOLOG"/>
    <property type="match status" value="1"/>
</dbReference>
<keyword evidence="6" id="KW-0175">Coiled coil</keyword>
<dbReference type="OrthoDB" id="272266at2759"/>
<keyword evidence="3" id="KW-0233">DNA recombination</keyword>
<evidence type="ECO:0000313" key="9">
    <source>
        <dbReference type="Proteomes" id="UP000234275"/>
    </source>
</evidence>
<comment type="caution">
    <text evidence="8">The sequence shown here is derived from an EMBL/GenBank/DDBJ whole genome shotgun (WGS) entry which is preliminary data.</text>
</comment>